<reference evidence="4 5" key="1">
    <citation type="journal article" date="2014" name="PLoS ONE">
        <title>Physiological and genomic features of a novel sulfur-oxidizing gammaproteobacterium belonging to a previously uncultivated symbiotic lineage isolated from a hydrothermal vent.</title>
        <authorList>
            <person name="Nunoura T."/>
            <person name="Takaki Y."/>
            <person name="Kazama H."/>
            <person name="Kakuta J."/>
            <person name="Shimamura S."/>
            <person name="Makita H."/>
            <person name="Hirai M."/>
            <person name="Miyazaki M."/>
            <person name="Takai K."/>
        </authorList>
    </citation>
    <scope>NUCLEOTIDE SEQUENCE [LARGE SCALE GENOMIC DNA]</scope>
    <source>
        <strain evidence="4 5">Hiromi1</strain>
    </source>
</reference>
<evidence type="ECO:0000259" key="3">
    <source>
        <dbReference type="PROSITE" id="PS51677"/>
    </source>
</evidence>
<gene>
    <name evidence="4" type="ORF">TBH_C0109</name>
</gene>
<name>A0A7U6JGM7_9GAMM</name>
<dbReference type="Pfam" id="PF01522">
    <property type="entry name" value="Polysacc_deac_1"/>
    <property type="match status" value="1"/>
</dbReference>
<evidence type="ECO:0000256" key="2">
    <source>
        <dbReference type="ARBA" id="ARBA00022729"/>
    </source>
</evidence>
<feature type="domain" description="NodB homology" evidence="3">
    <location>
        <begin position="85"/>
        <end position="305"/>
    </location>
</feature>
<dbReference type="GO" id="GO:0016810">
    <property type="term" value="F:hydrolase activity, acting on carbon-nitrogen (but not peptide) bonds"/>
    <property type="evidence" value="ECO:0007669"/>
    <property type="project" value="InterPro"/>
</dbReference>
<sequence>MSFRKRLKQQLRSGLSLLHRDSPAILGFLFHGLFDDTGEIARQHLDAQQGITLEHMRGFIEEFLDAGYHFISPEQGDQGVTPEGRYACITFDDGYANNLRMLPLLKEYDIPATFYITTGNVEQQECFWWDVIYRERIRRGAQKPEISREQKMLKDKHHLDIITYLTEKFGDNCLHPWSDTDRPMTIDELKEFASHPQVHIGNHTRNHYLLDRYTYTEMLEQIQLAQNDISKWIGRHPISIAYPNGNFSKQAMDAAYNSGLKCGLTLLKNKSHPPLAGNYEMGRFTLWGNQDIHTQCNIFRSDIPL</sequence>
<evidence type="ECO:0000313" key="4">
    <source>
        <dbReference type="EMBL" id="BAO43057.1"/>
    </source>
</evidence>
<dbReference type="GO" id="GO:0005975">
    <property type="term" value="P:carbohydrate metabolic process"/>
    <property type="evidence" value="ECO:0007669"/>
    <property type="project" value="InterPro"/>
</dbReference>
<dbReference type="InterPro" id="IPR002509">
    <property type="entry name" value="NODB_dom"/>
</dbReference>
<evidence type="ECO:0000256" key="1">
    <source>
        <dbReference type="ARBA" id="ARBA00004613"/>
    </source>
</evidence>
<keyword evidence="2" id="KW-0732">Signal</keyword>
<dbReference type="Gene3D" id="3.20.20.370">
    <property type="entry name" value="Glycoside hydrolase/deacetylase"/>
    <property type="match status" value="1"/>
</dbReference>
<keyword evidence="5" id="KW-1185">Reference proteome</keyword>
<proteinExistence type="predicted"/>
<protein>
    <recommendedName>
        <fullName evidence="3">NodB homology domain-containing protein</fullName>
    </recommendedName>
</protein>
<dbReference type="SUPFAM" id="SSF88713">
    <property type="entry name" value="Glycoside hydrolase/deacetylase"/>
    <property type="match status" value="1"/>
</dbReference>
<dbReference type="CDD" id="cd10918">
    <property type="entry name" value="CE4_NodB_like_5s_6s"/>
    <property type="match status" value="1"/>
</dbReference>
<dbReference type="PROSITE" id="PS51677">
    <property type="entry name" value="NODB"/>
    <property type="match status" value="1"/>
</dbReference>
<dbReference type="InterPro" id="IPR011330">
    <property type="entry name" value="Glyco_hydro/deAcase_b/a-brl"/>
</dbReference>
<organism evidence="4 5">
    <name type="scientific">Thiolapillus brandeum</name>
    <dbReference type="NCBI Taxonomy" id="1076588"/>
    <lineage>
        <taxon>Bacteria</taxon>
        <taxon>Pseudomonadati</taxon>
        <taxon>Pseudomonadota</taxon>
        <taxon>Gammaproteobacteria</taxon>
        <taxon>Chromatiales</taxon>
        <taxon>Sedimenticolaceae</taxon>
        <taxon>Thiolapillus</taxon>
    </lineage>
</organism>
<dbReference type="GO" id="GO:0005576">
    <property type="term" value="C:extracellular region"/>
    <property type="evidence" value="ECO:0007669"/>
    <property type="project" value="UniProtKB-SubCell"/>
</dbReference>
<dbReference type="RefSeq" id="WP_041064279.1">
    <property type="nucleotide sequence ID" value="NZ_AP012273.1"/>
</dbReference>
<dbReference type="EMBL" id="AP012273">
    <property type="protein sequence ID" value="BAO43057.1"/>
    <property type="molecule type" value="Genomic_DNA"/>
</dbReference>
<comment type="subcellular location">
    <subcellularLocation>
        <location evidence="1">Secreted</location>
    </subcellularLocation>
</comment>
<dbReference type="InterPro" id="IPR051398">
    <property type="entry name" value="Polysacch_Deacetylase"/>
</dbReference>
<dbReference type="KEGG" id="tbn:TBH_C0109"/>
<dbReference type="PANTHER" id="PTHR34216:SF3">
    <property type="entry name" value="POLY-BETA-1,6-N-ACETYL-D-GLUCOSAMINE N-DEACETYLASE"/>
    <property type="match status" value="1"/>
</dbReference>
<dbReference type="AlphaFoldDB" id="A0A7U6JGM7"/>
<dbReference type="Proteomes" id="UP000031631">
    <property type="component" value="Chromosome"/>
</dbReference>
<dbReference type="OrthoDB" id="9814639at2"/>
<dbReference type="PANTHER" id="PTHR34216">
    <property type="match status" value="1"/>
</dbReference>
<accession>A0A7U6JGM7</accession>
<evidence type="ECO:0000313" key="5">
    <source>
        <dbReference type="Proteomes" id="UP000031631"/>
    </source>
</evidence>